<dbReference type="SUPFAM" id="SSF49313">
    <property type="entry name" value="Cadherin-like"/>
    <property type="match status" value="2"/>
</dbReference>
<evidence type="ECO:0000313" key="4">
    <source>
        <dbReference type="Proteomes" id="UP000501802"/>
    </source>
</evidence>
<dbReference type="InterPro" id="IPR013783">
    <property type="entry name" value="Ig-like_fold"/>
</dbReference>
<dbReference type="Pfam" id="PF05345">
    <property type="entry name" value="He_PIG"/>
    <property type="match status" value="2"/>
</dbReference>
<evidence type="ECO:0000259" key="2">
    <source>
        <dbReference type="Pfam" id="PF03629"/>
    </source>
</evidence>
<dbReference type="KEGG" id="spib:G8759_14345"/>
<dbReference type="InterPro" id="IPR015919">
    <property type="entry name" value="Cadherin-like_sf"/>
</dbReference>
<dbReference type="SUPFAM" id="SSF52266">
    <property type="entry name" value="SGNH hydrolase"/>
    <property type="match status" value="1"/>
</dbReference>
<dbReference type="InterPro" id="IPR005181">
    <property type="entry name" value="SASA"/>
</dbReference>
<dbReference type="GO" id="GO:0005509">
    <property type="term" value="F:calcium ion binding"/>
    <property type="evidence" value="ECO:0007669"/>
    <property type="project" value="InterPro"/>
</dbReference>
<dbReference type="AlphaFoldDB" id="A0A6G9AN16"/>
<evidence type="ECO:0000256" key="1">
    <source>
        <dbReference type="ARBA" id="ARBA00022801"/>
    </source>
</evidence>
<feature type="domain" description="Sialate O-acetylesterase" evidence="2">
    <location>
        <begin position="94"/>
        <end position="299"/>
    </location>
</feature>
<protein>
    <recommendedName>
        <fullName evidence="2">Sialate O-acetylesterase domain-containing protein</fullName>
    </recommendedName>
</protein>
<dbReference type="Gene3D" id="2.60.40.10">
    <property type="entry name" value="Immunoglobulins"/>
    <property type="match status" value="2"/>
</dbReference>
<sequence>MPTTRSIFQRDNVNKAIISIAGNCPSNTTLLEARLRVRQGGQAQDWTTINAIVTGSSFVGSLSGSGGWYDLDVRALANGVQVGYWTVDRVGVGEVFITAGQSNNYGNENDALPAQDDRVNVVNYWIGGLGQFSESDLPKTFTQAGFGTHSGPAAPLFIWGGLGDRLVAQLNVPVLFLGASYPGSSSKNWAEAANGAEYVDGRPWNQNIPYRAVGASILHYVKRYGIRAVLWHQGESDNYYRGQTEEYQNYLTIINKSRSQSGMNIAWIVSRVSYISAQFGVEYTNHETDPAIIAAQNQIISSVSNVFPGPETDSFKADYRRDGMHFSIGSYPWLADYWMNYLNTSFFVSSTPSQPRTSALISTGYIFPFTVKGGQSVTVPFMTTAPTNLGSQFIVDALTENGQFVERLATSTNNSSIGVQIPNHYNGRYRLRVSQTSPAIMGEPSDVITVTSLEPIEIGGTLTLVAPVYNCASGAITFQTSGGNGSPIEYMAPGITGWTTNPNQYLDSEARTAGDTPPFTLYARQSGTAVTYIWSRQQTCSVNPPPPSAPLVTGSLPGLSGSRATSLAYSANVFQDPAGLALSYSYTGLPNGLNGAPNSLAITGTPLAAGTGSLTVTATNSANLSASTVGNWIISEPGSTGTLTLVAPVYNCASGAITFQTSGGNGSPIEYMAPGITGWTTNPNQYLDSEARTAGDTPPFTLYARQSGTAVTYIWSRQQTCSVNPPPPSAPLVTGSLPGLSGSRATSLAYSANVFQDPAGLALSYSYTGLPNGLNGAPNSLAITGTPLAAGTGSLTVTATNSANLSASTVGNWIISEPGSTGTLTLIAPVYNCASGAITFQTSGGNGSPIEYMAPGITGWTTNPAQFVDKESRTASDTPPFTLYARQNGVTVQYVWDLKASCGRSRMRAEEWVTPLIVTVLGNPVEEQLRVLIQGAEAQLLQLVLSNVTGEVIESRRIEQAQSEVIQTFTVNSTPSNVLILQAITETQQQSMRIIKK</sequence>
<accession>A0A6G9AN16</accession>
<dbReference type="Pfam" id="PF03629">
    <property type="entry name" value="SASA"/>
    <property type="match status" value="1"/>
</dbReference>
<proteinExistence type="predicted"/>
<name>A0A6G9AN16_9BACT</name>
<dbReference type="GO" id="GO:0016020">
    <property type="term" value="C:membrane"/>
    <property type="evidence" value="ECO:0007669"/>
    <property type="project" value="InterPro"/>
</dbReference>
<dbReference type="Gene3D" id="3.40.50.1110">
    <property type="entry name" value="SGNH hydrolase"/>
    <property type="match status" value="1"/>
</dbReference>
<dbReference type="InterPro" id="IPR036514">
    <property type="entry name" value="SGNH_hydro_sf"/>
</dbReference>
<keyword evidence="4" id="KW-1185">Reference proteome</keyword>
<gene>
    <name evidence="3" type="ORF">G8759_14345</name>
</gene>
<evidence type="ECO:0000313" key="3">
    <source>
        <dbReference type="EMBL" id="QIP13714.1"/>
    </source>
</evidence>
<dbReference type="GO" id="GO:0016788">
    <property type="term" value="F:hydrolase activity, acting on ester bonds"/>
    <property type="evidence" value="ECO:0007669"/>
    <property type="project" value="UniProtKB-ARBA"/>
</dbReference>
<dbReference type="EMBL" id="CP050063">
    <property type="protein sequence ID" value="QIP13714.1"/>
    <property type="molecule type" value="Genomic_DNA"/>
</dbReference>
<keyword evidence="1" id="KW-0378">Hydrolase</keyword>
<dbReference type="RefSeq" id="WP_167209052.1">
    <property type="nucleotide sequence ID" value="NZ_CP050063.1"/>
</dbReference>
<reference evidence="3 4" key="1">
    <citation type="submission" date="2020-03" db="EMBL/GenBank/DDBJ databases">
        <authorList>
            <person name="Kim M.K."/>
        </authorList>
    </citation>
    <scope>NUCLEOTIDE SEQUENCE [LARGE SCALE GENOMIC DNA]</scope>
    <source>
        <strain evidence="3 4">BT328</strain>
    </source>
</reference>
<organism evidence="3 4">
    <name type="scientific">Spirosoma aureum</name>
    <dbReference type="NCBI Taxonomy" id="2692134"/>
    <lineage>
        <taxon>Bacteria</taxon>
        <taxon>Pseudomonadati</taxon>
        <taxon>Bacteroidota</taxon>
        <taxon>Cytophagia</taxon>
        <taxon>Cytophagales</taxon>
        <taxon>Cytophagaceae</taxon>
        <taxon>Spirosoma</taxon>
    </lineage>
</organism>
<dbReference type="Proteomes" id="UP000501802">
    <property type="component" value="Chromosome"/>
</dbReference>